<feature type="domain" description="Ig-like" evidence="14">
    <location>
        <begin position="904"/>
        <end position="992"/>
    </location>
</feature>
<dbReference type="InterPro" id="IPR003961">
    <property type="entry name" value="FN3_dom"/>
</dbReference>
<dbReference type="PROSITE" id="PS50835">
    <property type="entry name" value="IG_LIKE"/>
    <property type="match status" value="8"/>
</dbReference>
<evidence type="ECO:0000256" key="11">
    <source>
        <dbReference type="PROSITE-ProRule" id="PRU00192"/>
    </source>
</evidence>
<evidence type="ECO:0000259" key="13">
    <source>
        <dbReference type="PROSITE" id="PS50002"/>
    </source>
</evidence>
<feature type="domain" description="Ig-like" evidence="14">
    <location>
        <begin position="780"/>
        <end position="869"/>
    </location>
</feature>
<dbReference type="PROSITE" id="PS50853">
    <property type="entry name" value="FN3"/>
    <property type="match status" value="3"/>
</dbReference>
<gene>
    <name evidence="16" type="ORF">QE152_g15168</name>
</gene>
<dbReference type="SUPFAM" id="SSF48726">
    <property type="entry name" value="Immunoglobulin"/>
    <property type="match status" value="8"/>
</dbReference>
<keyword evidence="17" id="KW-1185">Reference proteome</keyword>
<dbReference type="InterPro" id="IPR013098">
    <property type="entry name" value="Ig_I-set"/>
</dbReference>
<keyword evidence="9" id="KW-0539">Nucleus</keyword>
<evidence type="ECO:0000256" key="7">
    <source>
        <dbReference type="ARBA" id="ARBA00023157"/>
    </source>
</evidence>
<protein>
    <submittedName>
        <fullName evidence="16">Variant SH3 domain</fullName>
    </submittedName>
</protein>
<evidence type="ECO:0000256" key="10">
    <source>
        <dbReference type="ARBA" id="ARBA00023319"/>
    </source>
</evidence>
<dbReference type="Proteomes" id="UP001458880">
    <property type="component" value="Unassembled WGS sequence"/>
</dbReference>
<dbReference type="InterPro" id="IPR013783">
    <property type="entry name" value="Ig-like_fold"/>
</dbReference>
<dbReference type="Pfam" id="PF00041">
    <property type="entry name" value="fn3"/>
    <property type="match status" value="3"/>
</dbReference>
<feature type="domain" description="Fibronectin type-III" evidence="15">
    <location>
        <begin position="1567"/>
        <end position="1663"/>
    </location>
</feature>
<keyword evidence="8" id="KW-0514">Muscle protein</keyword>
<dbReference type="FunFam" id="2.60.40.10:FF:000032">
    <property type="entry name" value="palladin isoform X1"/>
    <property type="match status" value="1"/>
</dbReference>
<dbReference type="GO" id="GO:0005634">
    <property type="term" value="C:nucleus"/>
    <property type="evidence" value="ECO:0007669"/>
    <property type="project" value="UniProtKB-SubCell"/>
</dbReference>
<feature type="region of interest" description="Disordered" evidence="12">
    <location>
        <begin position="1"/>
        <end position="22"/>
    </location>
</feature>
<feature type="domain" description="Fibronectin type-III" evidence="15">
    <location>
        <begin position="1697"/>
        <end position="1793"/>
    </location>
</feature>
<dbReference type="FunFam" id="2.60.40.10:FF:001138">
    <property type="entry name" value="Sallimus, isoform P"/>
    <property type="match status" value="1"/>
</dbReference>
<feature type="region of interest" description="Disordered" evidence="12">
    <location>
        <begin position="73"/>
        <end position="130"/>
    </location>
</feature>
<evidence type="ECO:0000256" key="2">
    <source>
        <dbReference type="ARBA" id="ARBA00004496"/>
    </source>
</evidence>
<feature type="compositionally biased region" description="Basic and acidic residues" evidence="12">
    <location>
        <begin position="443"/>
        <end position="453"/>
    </location>
</feature>
<dbReference type="CDD" id="cd00096">
    <property type="entry name" value="Ig"/>
    <property type="match status" value="1"/>
</dbReference>
<dbReference type="Pfam" id="PF07679">
    <property type="entry name" value="I-set"/>
    <property type="match status" value="8"/>
</dbReference>
<dbReference type="InterPro" id="IPR050964">
    <property type="entry name" value="Striated_Muscle_Regulatory"/>
</dbReference>
<organism evidence="16 17">
    <name type="scientific">Popillia japonica</name>
    <name type="common">Japanese beetle</name>
    <dbReference type="NCBI Taxonomy" id="7064"/>
    <lineage>
        <taxon>Eukaryota</taxon>
        <taxon>Metazoa</taxon>
        <taxon>Ecdysozoa</taxon>
        <taxon>Arthropoda</taxon>
        <taxon>Hexapoda</taxon>
        <taxon>Insecta</taxon>
        <taxon>Pterygota</taxon>
        <taxon>Neoptera</taxon>
        <taxon>Endopterygota</taxon>
        <taxon>Coleoptera</taxon>
        <taxon>Polyphaga</taxon>
        <taxon>Scarabaeiformia</taxon>
        <taxon>Scarabaeidae</taxon>
        <taxon>Rutelinae</taxon>
        <taxon>Popillia</taxon>
    </lineage>
</organism>
<dbReference type="FunFam" id="2.60.40.10:FF:000147">
    <property type="entry name" value="Myosin light chain kinase"/>
    <property type="match status" value="1"/>
</dbReference>
<evidence type="ECO:0000256" key="12">
    <source>
        <dbReference type="SAM" id="MobiDB-lite"/>
    </source>
</evidence>
<dbReference type="PROSITE" id="PS50002">
    <property type="entry name" value="SH3"/>
    <property type="match status" value="1"/>
</dbReference>
<evidence type="ECO:0000259" key="15">
    <source>
        <dbReference type="PROSITE" id="PS50853"/>
    </source>
</evidence>
<evidence type="ECO:0000256" key="1">
    <source>
        <dbReference type="ARBA" id="ARBA00004123"/>
    </source>
</evidence>
<feature type="region of interest" description="Disordered" evidence="12">
    <location>
        <begin position="295"/>
        <end position="467"/>
    </location>
</feature>
<feature type="domain" description="Ig-like" evidence="14">
    <location>
        <begin position="1472"/>
        <end position="1561"/>
    </location>
</feature>
<feature type="compositionally biased region" description="Basic and acidic residues" evidence="12">
    <location>
        <begin position="91"/>
        <end position="110"/>
    </location>
</feature>
<evidence type="ECO:0000259" key="14">
    <source>
        <dbReference type="PROSITE" id="PS50835"/>
    </source>
</evidence>
<keyword evidence="5" id="KW-0963">Cytoplasm</keyword>
<dbReference type="FunFam" id="2.60.40.10:FF:000056">
    <property type="entry name" value="twitchin isoform X4"/>
    <property type="match status" value="1"/>
</dbReference>
<feature type="domain" description="Ig-like" evidence="14">
    <location>
        <begin position="1376"/>
        <end position="1459"/>
    </location>
</feature>
<evidence type="ECO:0000256" key="6">
    <source>
        <dbReference type="ARBA" id="ARBA00022737"/>
    </source>
</evidence>
<accession>A0AAW1L9C5</accession>
<feature type="compositionally biased region" description="Basic and acidic residues" evidence="12">
    <location>
        <begin position="147"/>
        <end position="158"/>
    </location>
</feature>
<keyword evidence="7" id="KW-1015">Disulfide bond</keyword>
<evidence type="ECO:0000256" key="5">
    <source>
        <dbReference type="ARBA" id="ARBA00022490"/>
    </source>
</evidence>
<evidence type="ECO:0000256" key="8">
    <source>
        <dbReference type="ARBA" id="ARBA00023179"/>
    </source>
</evidence>
<dbReference type="PANTHER" id="PTHR13817:SF151">
    <property type="entry name" value="TITIN"/>
    <property type="match status" value="1"/>
</dbReference>
<dbReference type="InterPro" id="IPR007110">
    <property type="entry name" value="Ig-like_dom"/>
</dbReference>
<proteinExistence type="inferred from homology"/>
<dbReference type="Pfam" id="PF00018">
    <property type="entry name" value="SH3_1"/>
    <property type="match status" value="1"/>
</dbReference>
<dbReference type="SUPFAM" id="SSF50044">
    <property type="entry name" value="SH3-domain"/>
    <property type="match status" value="1"/>
</dbReference>
<feature type="compositionally biased region" description="Basic and acidic residues" evidence="12">
    <location>
        <begin position="170"/>
        <end position="184"/>
    </location>
</feature>
<evidence type="ECO:0000256" key="9">
    <source>
        <dbReference type="ARBA" id="ARBA00023242"/>
    </source>
</evidence>
<dbReference type="EMBL" id="JASPKY010000146">
    <property type="protein sequence ID" value="KAK9730491.1"/>
    <property type="molecule type" value="Genomic_DNA"/>
</dbReference>
<keyword evidence="6" id="KW-0677">Repeat</keyword>
<keyword evidence="4 11" id="KW-0728">SH3 domain</keyword>
<feature type="domain" description="Ig-like" evidence="14">
    <location>
        <begin position="1005"/>
        <end position="1090"/>
    </location>
</feature>
<comment type="similarity">
    <text evidence="3">Belongs to the protein kinase superfamily. CAMK Ser/Thr protein kinase family.</text>
</comment>
<comment type="subcellular location">
    <subcellularLocation>
        <location evidence="2">Cytoplasm</location>
    </subcellularLocation>
    <subcellularLocation>
        <location evidence="1">Nucleus</location>
    </subcellularLocation>
</comment>
<dbReference type="InterPro" id="IPR036028">
    <property type="entry name" value="SH3-like_dom_sf"/>
</dbReference>
<dbReference type="GO" id="GO:0031430">
    <property type="term" value="C:M band"/>
    <property type="evidence" value="ECO:0007669"/>
    <property type="project" value="TreeGrafter"/>
</dbReference>
<dbReference type="InterPro" id="IPR036116">
    <property type="entry name" value="FN3_sf"/>
</dbReference>
<feature type="domain" description="Ig-like" evidence="14">
    <location>
        <begin position="1286"/>
        <end position="1370"/>
    </location>
</feature>
<dbReference type="CDD" id="cd11856">
    <property type="entry name" value="SH3_p47phox_like"/>
    <property type="match status" value="1"/>
</dbReference>
<reference evidence="16 17" key="1">
    <citation type="journal article" date="2024" name="BMC Genomics">
        <title>De novo assembly and annotation of Popillia japonica's genome with initial clues to its potential as an invasive pest.</title>
        <authorList>
            <person name="Cucini C."/>
            <person name="Boschi S."/>
            <person name="Funari R."/>
            <person name="Cardaioli E."/>
            <person name="Iannotti N."/>
            <person name="Marturano G."/>
            <person name="Paoli F."/>
            <person name="Bruttini M."/>
            <person name="Carapelli A."/>
            <person name="Frati F."/>
            <person name="Nardi F."/>
        </authorList>
    </citation>
    <scope>NUCLEOTIDE SEQUENCE [LARGE SCALE GENOMIC DNA]</scope>
    <source>
        <strain evidence="16">DMR45628</strain>
    </source>
</reference>
<dbReference type="InterPro" id="IPR003598">
    <property type="entry name" value="Ig_sub2"/>
</dbReference>
<dbReference type="CDD" id="cd00063">
    <property type="entry name" value="FN3"/>
    <property type="match status" value="3"/>
</dbReference>
<evidence type="ECO:0000256" key="3">
    <source>
        <dbReference type="ARBA" id="ARBA00006692"/>
    </source>
</evidence>
<feature type="domain" description="SH3" evidence="13">
    <location>
        <begin position="688"/>
        <end position="749"/>
    </location>
</feature>
<feature type="compositionally biased region" description="Basic and acidic residues" evidence="12">
    <location>
        <begin position="398"/>
        <end position="412"/>
    </location>
</feature>
<keyword evidence="10" id="KW-0393">Immunoglobulin domain</keyword>
<dbReference type="SUPFAM" id="SSF49265">
    <property type="entry name" value="Fibronectin type III"/>
    <property type="match status" value="2"/>
</dbReference>
<feature type="compositionally biased region" description="Basic and acidic residues" evidence="12">
    <location>
        <begin position="195"/>
        <end position="214"/>
    </location>
</feature>
<dbReference type="FunFam" id="2.60.40.10:FF:000050">
    <property type="entry name" value="Titin isoform B"/>
    <property type="match status" value="1"/>
</dbReference>
<dbReference type="SMART" id="SM00409">
    <property type="entry name" value="IG"/>
    <property type="match status" value="8"/>
</dbReference>
<feature type="region of interest" description="Disordered" evidence="12">
    <location>
        <begin position="147"/>
        <end position="250"/>
    </location>
</feature>
<dbReference type="Gene3D" id="2.30.30.40">
    <property type="entry name" value="SH3 Domains"/>
    <property type="match status" value="1"/>
</dbReference>
<dbReference type="FunFam" id="2.60.40.10:FF:000080">
    <property type="entry name" value="Myosin light chain kinase, smooth muscle"/>
    <property type="match status" value="1"/>
</dbReference>
<evidence type="ECO:0000313" key="16">
    <source>
        <dbReference type="EMBL" id="KAK9730491.1"/>
    </source>
</evidence>
<dbReference type="InterPro" id="IPR003599">
    <property type="entry name" value="Ig_sub"/>
</dbReference>
<name>A0AAW1L9C5_POPJA</name>
<evidence type="ECO:0000313" key="17">
    <source>
        <dbReference type="Proteomes" id="UP001458880"/>
    </source>
</evidence>
<dbReference type="SMART" id="SM00408">
    <property type="entry name" value="IGc2"/>
    <property type="match status" value="8"/>
</dbReference>
<dbReference type="SMART" id="SM00060">
    <property type="entry name" value="FN3"/>
    <property type="match status" value="3"/>
</dbReference>
<evidence type="ECO:0000256" key="4">
    <source>
        <dbReference type="ARBA" id="ARBA00022443"/>
    </source>
</evidence>
<feature type="domain" description="Fibronectin type-III" evidence="15">
    <location>
        <begin position="1797"/>
        <end position="1893"/>
    </location>
</feature>
<feature type="domain" description="Ig-like" evidence="14">
    <location>
        <begin position="1202"/>
        <end position="1280"/>
    </location>
</feature>
<dbReference type="PANTHER" id="PTHR13817">
    <property type="entry name" value="TITIN"/>
    <property type="match status" value="1"/>
</dbReference>
<dbReference type="InterPro" id="IPR001452">
    <property type="entry name" value="SH3_domain"/>
</dbReference>
<comment type="caution">
    <text evidence="16">The sequence shown here is derived from an EMBL/GenBank/DDBJ whole genome shotgun (WGS) entry which is preliminary data.</text>
</comment>
<feature type="domain" description="Ig-like" evidence="14">
    <location>
        <begin position="1101"/>
        <end position="1191"/>
    </location>
</feature>
<dbReference type="GO" id="GO:0045214">
    <property type="term" value="P:sarcomere organization"/>
    <property type="evidence" value="ECO:0007669"/>
    <property type="project" value="TreeGrafter"/>
</dbReference>
<dbReference type="SMART" id="SM00326">
    <property type="entry name" value="SH3"/>
    <property type="match status" value="1"/>
</dbReference>
<dbReference type="InterPro" id="IPR036179">
    <property type="entry name" value="Ig-like_dom_sf"/>
</dbReference>
<sequence length="1956" mass="223342">MFQSEDVPEEALIKKPKPKEPVEEEIAVELTIKKPEPTELIEASEKIILEETKPQESVVEEADQLTIKKEVVEETKEETAVTKTKKKSKKPKPDEPVEEVTIKKPSKPEDVPEEAVIKKPKPKEPAQEEVAVELTIKKPESTELIETSEKIILEKPKPQEPMVEEADQLTIKKEVVEETKEETAVTKTKKKSKKPKPDEPVEEVTIKKPSKPEDVPEEAVIKKPKPKEPAQEEVAVELTQEEVETKTPVELTIKKPESTELIETSEKIILEKPKPQEPMVEEADQLTIKKEVVEETKEDTVVTRTKKKSKKPEPVEQVTTETPSKPEDVPEKVEEDAEVTVTRRPKKPEEQQEEEFTIKKPGPTEDTFEDIVIKRQTPKQPTREDVEEEFTVKKVRTMKVEEPTESSKDVTIKRKKEKLTHDEAGDQITIKKMMPVDEIEEVTLQKEKPKEEKELEEEFTIKSPKQTEDVVQEFTIRKKPPPKPPKIEEHAQEVTIKKLKKIRKKPEIPEYTDVETVTFRPRTTRTKEDVEQEFNIQLDSYAEEEISMSGKVKLPKRRPLTYSEEAGQETIKIRREIEEEAGPTIEEIIDDGSDAEELPYDDEGNEQSFHVALRKKLKPGYSVHEEDEEEISIGLRKPKPQTVDYEEESLTMKPKRKQSQPTFEQEAASLSITRTQEISEEEDIVEVTEGDVLYSIYSYVAEADQAIDLVEGEKVYVLDMDNTDWWFVKKHLTEEKGWVPAQYLMDEANYTVYVQKKLHEKIDKLPVFEKPKPEEKPMAPRFIEKLQPQHTPDGYTVQFECQVEGIPRPQITWFRQTAIIKPSKDFQMYYDEDNVATLVIKEVFPEDAGTFTCVAKNSAGFASSTTELIVELPLSDHGSEFACMSRRSLSRESSLADILEGIPPIFSRKPKAQCVKENADVVIECRLVAVPEPEIKWRLNGKTIKQPKNVTIVNESDMHMYTTILKIKEVQKTQEGIYQVIAKNREGEASIRIPLKVKTDEKQPPQILEPLKNANVREGDTVILSTMIVGNPTPKITWHKNGKPLTRPTPKKDGDEYTLTFYNTTKEDTAEYTVQAVNPLGTIETTATLTVEECPIPKPEPPIFVERFQEQSVPEKGTITLLAKVIGNPVPEVFWLKNNEPLKPSPRIKTSYDGENIELIIRNADSEIDSGDYKCVAVNPIGKSSHGAKITVDVDIVTFTKPLKKTYEVLETESLTMECETSHTVTTKWWHNNEEISGMDHRVVVQEGRKHKLVVKNTTTKDMGTYKCTVKNEKTETTVTVKERKPEFVRRLHDLEITEKQTAVLEVEITSETANVIWRKDGIEVDTTNENYVVEKEHTIRRLIIKTTSIHDEGEYTCTLEESECRAEVTIIELPPEIISTLQDQNVNKGEKAIFEIELTKGDALVSWFKDSVEIQFSEHIQLSIDGKKQKLKIYNCKLKDAGTYSCQVGTQESSAKLTVNEPTLTFLKKLPEFTRIPLGSNVELIRIPLGSNVELIVELSRPDVNVKWLRDKKSITQTTRFTTIVENTVRKLIIKNVTHEDEFEYTCIAEDIQTSTKLIAEEKPSPPQGPLEVSGMTDTSFTLSWQPSAKDGGSPIIEYIVEMRESTKTEFKKIGATKEGKTFISVNYLEKDHSYRFRITARNEVGLSEPYEPSDSITAGSRLRMHYDFKKDDATLYCLFGIFPPSKIKHNTPPSPPINLRVKEFTSRTCTIQWEPPEHNGGSEIIGYVIEKKLEYVPKWEKVVTLETFSLEYTIMNLKDKSDYLFRVFAENSVGLSVPATTDIVHLRTHATVPSPPTAPLEIRTIGPNAVVIEWGAPESDGGAPLEGYNIAIRDTKKTMWMEIGRVSKGVQKFTIRDLQEDHDYLIRIFARNEIGLSDPLESDEPIKVLPSGDVDQEDFREVTDRDRSYSTETTTSWMREANMDADISSYAKGTLLRRDEYFFKLWCNAKNLFK</sequence>
<dbReference type="Gene3D" id="2.60.40.10">
    <property type="entry name" value="Immunoglobulins"/>
    <property type="match status" value="11"/>
</dbReference>